<evidence type="ECO:0000256" key="2">
    <source>
        <dbReference type="ARBA" id="ARBA00009477"/>
    </source>
</evidence>
<dbReference type="Gene3D" id="2.40.30.170">
    <property type="match status" value="1"/>
</dbReference>
<evidence type="ECO:0000256" key="6">
    <source>
        <dbReference type="ARBA" id="ARBA00022692"/>
    </source>
</evidence>
<keyword evidence="5 9" id="KW-0997">Cell inner membrane</keyword>
<evidence type="ECO:0000256" key="8">
    <source>
        <dbReference type="ARBA" id="ARBA00023136"/>
    </source>
</evidence>
<dbReference type="EMBL" id="CAADFD010000102">
    <property type="protein sequence ID" value="VFJ65323.1"/>
    <property type="molecule type" value="Genomic_DNA"/>
</dbReference>
<evidence type="ECO:0000313" key="11">
    <source>
        <dbReference type="EMBL" id="VFJ65323.1"/>
    </source>
</evidence>
<feature type="transmembrane region" description="Helical" evidence="9">
    <location>
        <begin position="34"/>
        <end position="52"/>
    </location>
</feature>
<evidence type="ECO:0000259" key="10">
    <source>
        <dbReference type="Pfam" id="PF26002"/>
    </source>
</evidence>
<evidence type="ECO:0000256" key="9">
    <source>
        <dbReference type="RuleBase" id="RU365093"/>
    </source>
</evidence>
<dbReference type="AlphaFoldDB" id="A0A450TEC6"/>
<dbReference type="GO" id="GO:0015031">
    <property type="term" value="P:protein transport"/>
    <property type="evidence" value="ECO:0007669"/>
    <property type="project" value="InterPro"/>
</dbReference>
<dbReference type="PANTHER" id="PTHR30386:SF27">
    <property type="entry name" value="MEMBRANE FUSION PROTEIN (MFP) FAMILY PROTEIN"/>
    <property type="match status" value="1"/>
</dbReference>
<comment type="similarity">
    <text evidence="2 9">Belongs to the membrane fusion protein (MFP) (TC 8.A.1) family.</text>
</comment>
<keyword evidence="6 9" id="KW-0812">Transmembrane</keyword>
<keyword evidence="8 9" id="KW-0472">Membrane</keyword>
<dbReference type="InterPro" id="IPR058982">
    <property type="entry name" value="Beta-barrel_AprE"/>
</dbReference>
<dbReference type="GO" id="GO:0005886">
    <property type="term" value="C:plasma membrane"/>
    <property type="evidence" value="ECO:0007669"/>
    <property type="project" value="UniProtKB-SubCell"/>
</dbReference>
<accession>A0A450TEC6</accession>
<protein>
    <recommendedName>
        <fullName evidence="9">Membrane fusion protein (MFP) family protein</fullName>
    </recommendedName>
</protein>
<dbReference type="PRINTS" id="PR01490">
    <property type="entry name" value="RTXTOXIND"/>
</dbReference>
<evidence type="ECO:0000256" key="4">
    <source>
        <dbReference type="ARBA" id="ARBA00022475"/>
    </source>
</evidence>
<dbReference type="NCBIfam" id="TIGR01843">
    <property type="entry name" value="type_I_hlyD"/>
    <property type="match status" value="1"/>
</dbReference>
<evidence type="ECO:0000256" key="1">
    <source>
        <dbReference type="ARBA" id="ARBA00004377"/>
    </source>
</evidence>
<name>A0A450TEC6_9GAMM</name>
<keyword evidence="4 9" id="KW-1003">Cell membrane</keyword>
<evidence type="ECO:0000256" key="3">
    <source>
        <dbReference type="ARBA" id="ARBA00022448"/>
    </source>
</evidence>
<feature type="domain" description="AprE-like beta-barrel" evidence="10">
    <location>
        <begin position="332"/>
        <end position="424"/>
    </location>
</feature>
<gene>
    <name evidence="11" type="ORF">BECKFW1821B_GA0114236_110216</name>
</gene>
<evidence type="ECO:0000256" key="7">
    <source>
        <dbReference type="ARBA" id="ARBA00022989"/>
    </source>
</evidence>
<dbReference type="InterPro" id="IPR010129">
    <property type="entry name" value="T1SS_HlyD"/>
</dbReference>
<comment type="subcellular location">
    <subcellularLocation>
        <location evidence="1 9">Cell inner membrane</location>
        <topology evidence="1 9">Single-pass membrane protein</topology>
    </subcellularLocation>
</comment>
<evidence type="ECO:0000256" key="5">
    <source>
        <dbReference type="ARBA" id="ARBA00022519"/>
    </source>
</evidence>
<sequence length="445" mass="49692">MSTTESNHMRELLGEFLPDAQAIGVRGSYRVQRVMLYSLLALVSVAIVWATFSKIDTLVIGTGRLVTPLPNLVVQPLEPGILKGINVRVGQVVEKGFVLATLDPTFVSADVGQLRSRKDTLALQVRRLELELRLSGNPGLETDSNTLQGKIQADLLAERQAAYAARIRQFDESIQQLHASAKTNKEDQEILTRRVKALKELESMHSKLEGGQFIGKAKLLEIKERRLEVERDWFLTRNREKELQREIAATEAERVAFSKNWRQEIMEKLSTTVQDLDEVDEQLTKAQLRSKLVTLMAPQDAIVLEIGKKSVGSVVKDAETLFVLVPLEAELEAEVEIGSSDVADVHVGDITRIKIDAYPFQKHGTLKGKVINVSADTFTRQNTLGGQVYYYLARISLEETHLEHIPAPTRLVPGMTLTGEIVTGKRSIISYFLYPVIRIASSKDT</sequence>
<dbReference type="InterPro" id="IPR050739">
    <property type="entry name" value="MFP"/>
</dbReference>
<dbReference type="Pfam" id="PF26002">
    <property type="entry name" value="Beta-barrel_AprE"/>
    <property type="match status" value="1"/>
</dbReference>
<reference evidence="11" key="1">
    <citation type="submission" date="2019-02" db="EMBL/GenBank/DDBJ databases">
        <authorList>
            <person name="Gruber-Vodicka R. H."/>
            <person name="Seah K. B. B."/>
        </authorList>
    </citation>
    <scope>NUCLEOTIDE SEQUENCE</scope>
    <source>
        <strain evidence="11">BECK_BZ106</strain>
    </source>
</reference>
<dbReference type="PANTHER" id="PTHR30386">
    <property type="entry name" value="MEMBRANE FUSION SUBUNIT OF EMRAB-TOLC MULTIDRUG EFFLUX PUMP"/>
    <property type="match status" value="1"/>
</dbReference>
<organism evidence="11">
    <name type="scientific">Candidatus Kentrum sp. FW</name>
    <dbReference type="NCBI Taxonomy" id="2126338"/>
    <lineage>
        <taxon>Bacteria</taxon>
        <taxon>Pseudomonadati</taxon>
        <taxon>Pseudomonadota</taxon>
        <taxon>Gammaproteobacteria</taxon>
        <taxon>Candidatus Kentrum</taxon>
    </lineage>
</organism>
<proteinExistence type="inferred from homology"/>
<keyword evidence="7 9" id="KW-1133">Transmembrane helix</keyword>
<keyword evidence="3 9" id="KW-0813">Transport</keyword>